<dbReference type="EMBL" id="AP019524">
    <property type="protein sequence ID" value="BBI90394.1"/>
    <property type="molecule type" value="Genomic_DNA"/>
</dbReference>
<proteinExistence type="predicted"/>
<evidence type="ECO:0000313" key="2">
    <source>
        <dbReference type="Proteomes" id="UP000422648"/>
    </source>
</evidence>
<name>A0A5S9EQG9_9CAUD</name>
<sequence>MAKQIGNKIKFENLTPDDIDFLNIINDNVTSSNSLPFDVPIDQVLRITIRSLKWFWYWYEDATQESTLYIPFTEIQEKQKVSKAGNVDLLLPEGIEGVFDVKPVGGSNFTSIAKSLRYPLLNALRNTYASSYGGANGGMSGFRSQYGQGSFSTVDSTLQMYELSQYKTMSQRGYRFSFNKNSRILRLMTGSIGGGIVCQAFERLEPQLMYGDQLFEDYVTAKVEEALGKIVSTFNFELPGGVTINYDEIKSNGKERAEKIEEDIKNSNNTDLMLSI</sequence>
<protein>
    <submittedName>
        <fullName evidence="1">Neck protein</fullName>
    </submittedName>
</protein>
<organism evidence="1 2">
    <name type="scientific">Tenacibaculum phage PTm1</name>
    <dbReference type="NCBI Taxonomy" id="2547425"/>
    <lineage>
        <taxon>Viruses</taxon>
        <taxon>Duplodnaviria</taxon>
        <taxon>Heunggongvirae</taxon>
        <taxon>Uroviricota</taxon>
        <taxon>Caudoviricetes</taxon>
        <taxon>Shirahamavirus</taxon>
        <taxon>Shirahamavirus PTm1</taxon>
    </lineage>
</organism>
<dbReference type="KEGG" id="vg:55802807"/>
<dbReference type="RefSeq" id="YP_009873686.1">
    <property type="nucleotide sequence ID" value="NC_049340.1"/>
</dbReference>
<evidence type="ECO:0000313" key="1">
    <source>
        <dbReference type="EMBL" id="BBI90394.1"/>
    </source>
</evidence>
<reference evidence="1 2" key="1">
    <citation type="journal article" date="2019" name="Arch. Virol.">
        <title>A novel jumbo Tenacibaculum maritimum lytic phage with head-fiber-like appendages.</title>
        <authorList>
            <person name="Kawato Y."/>
            <person name="Istiqomah I."/>
            <person name="Gaafar A.Y."/>
            <person name="Hanaoka M."/>
            <person name="Ishimaru K."/>
            <person name="Yasuike M."/>
            <person name="Nishiki I."/>
            <person name="Nakamura Y."/>
            <person name="Fujiwara A."/>
            <person name="Nakai T."/>
        </authorList>
    </citation>
    <scope>NUCLEOTIDE SEQUENCE [LARGE SCALE GENOMIC DNA]</scope>
    <source>
        <strain evidence="1 2">PTm1</strain>
    </source>
</reference>
<accession>A0A5S9EQG9</accession>
<keyword evidence="2" id="KW-1185">Reference proteome</keyword>
<dbReference type="Proteomes" id="UP000422648">
    <property type="component" value="Segment"/>
</dbReference>
<dbReference type="GeneID" id="55802807"/>